<dbReference type="OMA" id="DHPNKLH"/>
<protein>
    <submittedName>
        <fullName evidence="1">Uncharacterized protein</fullName>
    </submittedName>
</protein>
<accession>A0A401RK02</accession>
<dbReference type="EMBL" id="BEZZ01001424">
    <property type="protein sequence ID" value="GCC18491.1"/>
    <property type="molecule type" value="Genomic_DNA"/>
</dbReference>
<dbReference type="OrthoDB" id="8936752at2759"/>
<organism evidence="1 2">
    <name type="scientific">Chiloscyllium punctatum</name>
    <name type="common">Brownbanded bambooshark</name>
    <name type="synonym">Hemiscyllium punctatum</name>
    <dbReference type="NCBI Taxonomy" id="137246"/>
    <lineage>
        <taxon>Eukaryota</taxon>
        <taxon>Metazoa</taxon>
        <taxon>Chordata</taxon>
        <taxon>Craniata</taxon>
        <taxon>Vertebrata</taxon>
        <taxon>Chondrichthyes</taxon>
        <taxon>Elasmobranchii</taxon>
        <taxon>Galeomorphii</taxon>
        <taxon>Galeoidea</taxon>
        <taxon>Orectolobiformes</taxon>
        <taxon>Hemiscylliidae</taxon>
        <taxon>Chiloscyllium</taxon>
    </lineage>
</organism>
<comment type="caution">
    <text evidence="1">The sequence shown here is derived from an EMBL/GenBank/DDBJ whole genome shotgun (WGS) entry which is preliminary data.</text>
</comment>
<dbReference type="Proteomes" id="UP000287033">
    <property type="component" value="Unassembled WGS sequence"/>
</dbReference>
<evidence type="ECO:0000313" key="1">
    <source>
        <dbReference type="EMBL" id="GCC18491.1"/>
    </source>
</evidence>
<gene>
    <name evidence="1" type="ORF">chiPu_0017958</name>
</gene>
<proteinExistence type="predicted"/>
<evidence type="ECO:0000313" key="2">
    <source>
        <dbReference type="Proteomes" id="UP000287033"/>
    </source>
</evidence>
<dbReference type="AlphaFoldDB" id="A0A401RK02"/>
<name>A0A401RK02_CHIPU</name>
<sequence>MTVVRDQPYRTNVAKEMQPVSHFGTRAMHRSTLTLGKKPAVSDYTSSYKQYYIIQKAQPIIKYSGYPDEIKHLGMNTDEKEYVTTHRETFFVKDVIPCRILNKTIVENRMKNTRGLAMKEITNPKSSSASYCTSYSSVHDIRVHHLTSANIAEFQPKRPTHNIITGEESPSLQHTNYKRKSGAWLQQCSRQRECFYDRSFLC</sequence>
<keyword evidence="2" id="KW-1185">Reference proteome</keyword>
<reference evidence="1 2" key="1">
    <citation type="journal article" date="2018" name="Nat. Ecol. Evol.">
        <title>Shark genomes provide insights into elasmobranch evolution and the origin of vertebrates.</title>
        <authorList>
            <person name="Hara Y"/>
            <person name="Yamaguchi K"/>
            <person name="Onimaru K"/>
            <person name="Kadota M"/>
            <person name="Koyanagi M"/>
            <person name="Keeley SD"/>
            <person name="Tatsumi K"/>
            <person name="Tanaka K"/>
            <person name="Motone F"/>
            <person name="Kageyama Y"/>
            <person name="Nozu R"/>
            <person name="Adachi N"/>
            <person name="Nishimura O"/>
            <person name="Nakagawa R"/>
            <person name="Tanegashima C"/>
            <person name="Kiyatake I"/>
            <person name="Matsumoto R"/>
            <person name="Murakumo K"/>
            <person name="Nishida K"/>
            <person name="Terakita A"/>
            <person name="Kuratani S"/>
            <person name="Sato K"/>
            <person name="Hyodo S Kuraku.S."/>
        </authorList>
    </citation>
    <scope>NUCLEOTIDE SEQUENCE [LARGE SCALE GENOMIC DNA]</scope>
</reference>